<keyword evidence="2" id="KW-1185">Reference proteome</keyword>
<proteinExistence type="predicted"/>
<dbReference type="AlphaFoldDB" id="A0A0W0ZZP0"/>
<dbReference type="RefSeq" id="WP_058521499.1">
    <property type="nucleotide sequence ID" value="NZ_CAAAIP010000003.1"/>
</dbReference>
<protein>
    <submittedName>
        <fullName evidence="1">Protein IcmL (DotI)</fullName>
    </submittedName>
</protein>
<organism evidence="1 2">
    <name type="scientific">Legionella tucsonensis</name>
    <dbReference type="NCBI Taxonomy" id="40335"/>
    <lineage>
        <taxon>Bacteria</taxon>
        <taxon>Pseudomonadati</taxon>
        <taxon>Pseudomonadota</taxon>
        <taxon>Gammaproteobacteria</taxon>
        <taxon>Legionellales</taxon>
        <taxon>Legionellaceae</taxon>
        <taxon>Legionella</taxon>
    </lineage>
</organism>
<reference evidence="1 2" key="1">
    <citation type="submission" date="2015-11" db="EMBL/GenBank/DDBJ databases">
        <title>Genomic analysis of 38 Legionella species identifies large and diverse effector repertoires.</title>
        <authorList>
            <person name="Burstein D."/>
            <person name="Amaro F."/>
            <person name="Zusman T."/>
            <person name="Lifshitz Z."/>
            <person name="Cohen O."/>
            <person name="Gilbert J.A."/>
            <person name="Pupko T."/>
            <person name="Shuman H.A."/>
            <person name="Segal G."/>
        </authorList>
    </citation>
    <scope>NUCLEOTIDE SEQUENCE [LARGE SCALE GENOMIC DNA]</scope>
    <source>
        <strain evidence="1 2">ATCC 49180</strain>
    </source>
</reference>
<dbReference type="Proteomes" id="UP000054693">
    <property type="component" value="Unassembled WGS sequence"/>
</dbReference>
<dbReference type="PATRIC" id="fig|40335.7.peg.2553"/>
<sequence length="152" mass="17735">MKPFLQRILLWFVFFISPFTLYAQSDNQICQWVKGTLLDTFSLDYTYKPSDGEELRKSYTENAWDALTEFLGNYLPIIREKRLTLHPVFIKEPFIAEKGIFSGVHFWRVNEVLSIPELNIIIAFSVLVIETSPLSNGRYLIQSMDMVKKESS</sequence>
<dbReference type="STRING" id="40335.Ltuc_2395"/>
<gene>
    <name evidence="1" type="ORF">Ltuc_2395</name>
</gene>
<dbReference type="OrthoDB" id="5638127at2"/>
<dbReference type="EMBL" id="LNZA01000001">
    <property type="protein sequence ID" value="KTD74548.1"/>
    <property type="molecule type" value="Genomic_DNA"/>
</dbReference>
<name>A0A0W0ZZP0_9GAMM</name>
<accession>A0A0W0ZZP0</accession>
<evidence type="ECO:0000313" key="1">
    <source>
        <dbReference type="EMBL" id="KTD74548.1"/>
    </source>
</evidence>
<evidence type="ECO:0000313" key="2">
    <source>
        <dbReference type="Proteomes" id="UP000054693"/>
    </source>
</evidence>
<comment type="caution">
    <text evidence="1">The sequence shown here is derived from an EMBL/GenBank/DDBJ whole genome shotgun (WGS) entry which is preliminary data.</text>
</comment>